<dbReference type="PANTHER" id="PTHR10877:SF183">
    <property type="entry name" value="AT14535P-RELATED"/>
    <property type="match status" value="1"/>
</dbReference>
<feature type="domain" description="PLAT" evidence="7">
    <location>
        <begin position="427"/>
        <end position="544"/>
    </location>
</feature>
<dbReference type="EMBL" id="JAODUO010000616">
    <property type="protein sequence ID" value="KAK2177155.1"/>
    <property type="molecule type" value="Genomic_DNA"/>
</dbReference>
<keyword evidence="9" id="KW-1185">Reference proteome</keyword>
<comment type="subcellular location">
    <subcellularLocation>
        <location evidence="1">Membrane</location>
    </subcellularLocation>
</comment>
<keyword evidence="2 6" id="KW-0812">Transmembrane</keyword>
<dbReference type="AlphaFoldDB" id="A0AAD9KTS1"/>
<keyword evidence="4 6" id="KW-0472">Membrane</keyword>
<organism evidence="8 9">
    <name type="scientific">Ridgeia piscesae</name>
    <name type="common">Tubeworm</name>
    <dbReference type="NCBI Taxonomy" id="27915"/>
    <lineage>
        <taxon>Eukaryota</taxon>
        <taxon>Metazoa</taxon>
        <taxon>Spiralia</taxon>
        <taxon>Lophotrochozoa</taxon>
        <taxon>Annelida</taxon>
        <taxon>Polychaeta</taxon>
        <taxon>Sedentaria</taxon>
        <taxon>Canalipalpata</taxon>
        <taxon>Sabellida</taxon>
        <taxon>Siboglinidae</taxon>
        <taxon>Ridgeia</taxon>
    </lineage>
</organism>
<dbReference type="InterPro" id="IPR051223">
    <property type="entry name" value="Polycystin"/>
</dbReference>
<dbReference type="PROSITE" id="PS50095">
    <property type="entry name" value="PLAT"/>
    <property type="match status" value="1"/>
</dbReference>
<evidence type="ECO:0000313" key="8">
    <source>
        <dbReference type="EMBL" id="KAK2177155.1"/>
    </source>
</evidence>
<feature type="transmembrane region" description="Helical" evidence="6">
    <location>
        <begin position="628"/>
        <end position="649"/>
    </location>
</feature>
<dbReference type="SMART" id="SM00303">
    <property type="entry name" value="GPS"/>
    <property type="match status" value="1"/>
</dbReference>
<proteinExistence type="predicted"/>
<evidence type="ECO:0000256" key="3">
    <source>
        <dbReference type="ARBA" id="ARBA00022989"/>
    </source>
</evidence>
<dbReference type="PANTHER" id="PTHR10877">
    <property type="entry name" value="POLYCYSTIN FAMILY MEMBER"/>
    <property type="match status" value="1"/>
</dbReference>
<dbReference type="SMART" id="SM00308">
    <property type="entry name" value="LH2"/>
    <property type="match status" value="1"/>
</dbReference>
<feature type="transmembrane region" description="Helical" evidence="6">
    <location>
        <begin position="380"/>
        <end position="404"/>
    </location>
</feature>
<dbReference type="GO" id="GO:0016020">
    <property type="term" value="C:membrane"/>
    <property type="evidence" value="ECO:0007669"/>
    <property type="project" value="UniProtKB-SubCell"/>
</dbReference>
<dbReference type="InterPro" id="IPR046338">
    <property type="entry name" value="GAIN_dom_sf"/>
</dbReference>
<comment type="caution">
    <text evidence="5">Lacks conserved residue(s) required for the propagation of feature annotation.</text>
</comment>
<dbReference type="Pfam" id="PF01825">
    <property type="entry name" value="GPS"/>
    <property type="match status" value="1"/>
</dbReference>
<sequence length="671" mass="76143">MAVSADIASVMLHGMKLGEINGSMQIGTFSQVLLKGNISTLNKLLEALQTNGSVDTFGFHLPTSGEVANASDMLGLQVFSMYRNPFVWHSSAKMVNSLVVGLFIWKEDGHIVHQKNLTQPLVIFLPRKHGTIWGVANIHMKMHQHGDTFMLTDLERFTTDVICNKEYQIILSHHANDAYTNVFIIVKTDVKVFVRDFFRDSRKERNIILHTVNFDNNTKHTVVKINKTNKAGLEYVVEGNGVVSLFGRMSDNIPRCQIFIGMLPMFHDSTRCQLCEAESGTCGFCGTETDVHTTSRQQRGSSNTSKGTFLNITATAYTNDCLYWDEDGELWTEYGCKVSPNSSAAVVVCECHHLSIFSANMLIQPNKLDPFKLSLFLGAFYNPVVLILVICAWCIYALLLVWAWRKDFKDIMKQGVIVISTADDAEYYYLITVITGWKRNAGTSATVAMYMVGSHGMSETLVLADPTRLVHESGAECWFLVATKNTLGQLLFIRIWHNCRGFFPSWYLKQITIRDIQTNQVWTFVCDDWLSPELGIHGITKSMYVNEAKRSRFYDFRLTSMQTMRREHPWVSIFSRPVYKTFNRSQRLSCVMSFAMVAMLTNIMFYGQPPVEIEEGALGGIAITMDQLIISIESFLLCLPINMFIMAIFTNVRPHEKRNLLIEFDVVETKK</sequence>
<evidence type="ECO:0000256" key="2">
    <source>
        <dbReference type="ARBA" id="ARBA00022692"/>
    </source>
</evidence>
<evidence type="ECO:0000313" key="9">
    <source>
        <dbReference type="Proteomes" id="UP001209878"/>
    </source>
</evidence>
<dbReference type="InterPro" id="IPR001024">
    <property type="entry name" value="PLAT/LH2_dom"/>
</dbReference>
<dbReference type="Proteomes" id="UP001209878">
    <property type="component" value="Unassembled WGS sequence"/>
</dbReference>
<gene>
    <name evidence="8" type="ORF">NP493_616g02041</name>
</gene>
<reference evidence="8" key="1">
    <citation type="journal article" date="2023" name="Mol. Biol. Evol.">
        <title>Third-Generation Sequencing Reveals the Adaptive Role of the Epigenome in Three Deep-Sea Polychaetes.</title>
        <authorList>
            <person name="Perez M."/>
            <person name="Aroh O."/>
            <person name="Sun Y."/>
            <person name="Lan Y."/>
            <person name="Juniper S.K."/>
            <person name="Young C.R."/>
            <person name="Angers B."/>
            <person name="Qian P.Y."/>
        </authorList>
    </citation>
    <scope>NUCLEOTIDE SEQUENCE</scope>
    <source>
        <strain evidence="8">R07B-5</strain>
    </source>
</reference>
<dbReference type="Gene3D" id="2.60.220.50">
    <property type="match status" value="1"/>
</dbReference>
<dbReference type="InterPro" id="IPR036392">
    <property type="entry name" value="PLAT/LH2_dom_sf"/>
</dbReference>
<comment type="caution">
    <text evidence="8">The sequence shown here is derived from an EMBL/GenBank/DDBJ whole genome shotgun (WGS) entry which is preliminary data.</text>
</comment>
<dbReference type="SUPFAM" id="SSF49723">
    <property type="entry name" value="Lipase/lipooxygenase domain (PLAT/LH2 domain)"/>
    <property type="match status" value="1"/>
</dbReference>
<evidence type="ECO:0000256" key="6">
    <source>
        <dbReference type="SAM" id="Phobius"/>
    </source>
</evidence>
<keyword evidence="3 6" id="KW-1133">Transmembrane helix</keyword>
<evidence type="ECO:0000259" key="7">
    <source>
        <dbReference type="PROSITE" id="PS50095"/>
    </source>
</evidence>
<name>A0AAD9KTS1_RIDPI</name>
<evidence type="ECO:0000256" key="4">
    <source>
        <dbReference type="ARBA" id="ARBA00023136"/>
    </source>
</evidence>
<dbReference type="InterPro" id="IPR000203">
    <property type="entry name" value="GPS"/>
</dbReference>
<feature type="transmembrane region" description="Helical" evidence="6">
    <location>
        <begin position="588"/>
        <end position="608"/>
    </location>
</feature>
<evidence type="ECO:0000256" key="5">
    <source>
        <dbReference type="PROSITE-ProRule" id="PRU00152"/>
    </source>
</evidence>
<protein>
    <recommendedName>
        <fullName evidence="7">PLAT domain-containing protein</fullName>
    </recommendedName>
</protein>
<accession>A0AAD9KTS1</accession>
<dbReference type="Pfam" id="PF01477">
    <property type="entry name" value="PLAT"/>
    <property type="match status" value="1"/>
</dbReference>
<dbReference type="Gene3D" id="2.60.60.20">
    <property type="entry name" value="PLAT/LH2 domain"/>
    <property type="match status" value="1"/>
</dbReference>
<evidence type="ECO:0000256" key="1">
    <source>
        <dbReference type="ARBA" id="ARBA00004370"/>
    </source>
</evidence>